<dbReference type="PANTHER" id="PTHR38015:SF1">
    <property type="entry name" value="OPINE DEHYDROGENASE DOMAIN-CONTAINING PROTEIN"/>
    <property type="match status" value="1"/>
</dbReference>
<dbReference type="Gene3D" id="3.40.50.720">
    <property type="entry name" value="NAD(P)-binding Rossmann-like Domain"/>
    <property type="match status" value="1"/>
</dbReference>
<dbReference type="EMBL" id="JBBMFM010000008">
    <property type="protein sequence ID" value="MEQ2424057.1"/>
    <property type="molecule type" value="Genomic_DNA"/>
</dbReference>
<dbReference type="Gene3D" id="1.10.1040.10">
    <property type="entry name" value="N-(1-d-carboxylethyl)-l-norvaline Dehydrogenase, domain 2"/>
    <property type="match status" value="1"/>
</dbReference>
<sequence length="355" mass="38598">MIKKITCIGGGATGHYMAALMAMKGYDVTLFDTDAYKDKLDAVVKKGGILLRGAMHALGTPSLVTMDAAAAIHDAQLICVHVMSDRHEEIARLIAPHIQDGQHILIIPGNLGSFIFRRVFREMGVSANVIISEKEGNLGPCRLSEPAEVTCGRPFSPTGFLAALPATDTPRALEALPRELKYQANDNVLIGTMNAGNVIMHICSTILSSTVIDRQGDDFSLFKWALTPSTFAVMKQVRDERDRINQAAGFPIHNDLYTMATKINNWKEYPENTIFRKYMDGPNALDHRYLHEDCGCGAALAVSVASRLGIPCPLLSALLTIAGAINGRDYLASGRTLENLGFGPELSLEEILKCL</sequence>
<dbReference type="InterPro" id="IPR003421">
    <property type="entry name" value="Opine_DH"/>
</dbReference>
<reference evidence="3 4" key="1">
    <citation type="submission" date="2024-03" db="EMBL/GenBank/DDBJ databases">
        <title>Human intestinal bacterial collection.</title>
        <authorList>
            <person name="Pauvert C."/>
            <person name="Hitch T.C.A."/>
            <person name="Clavel T."/>
        </authorList>
    </citation>
    <scope>NUCLEOTIDE SEQUENCE [LARGE SCALE GENOMIC DNA]</scope>
    <source>
        <strain evidence="3 4">CLA-SR-H021</strain>
    </source>
</reference>
<name>A0ABV1D0Y5_9FIRM</name>
<protein>
    <submittedName>
        <fullName evidence="3">NAD/NADP octopine/nopaline dehydrogenase family protein</fullName>
    </submittedName>
</protein>
<accession>A0ABV1D0Y5</accession>
<dbReference type="SUPFAM" id="SSF51735">
    <property type="entry name" value="NAD(P)-binding Rossmann-fold domains"/>
    <property type="match status" value="1"/>
</dbReference>
<dbReference type="InterPro" id="IPR051729">
    <property type="entry name" value="Opine/Lysopine_DH"/>
</dbReference>
<dbReference type="PANTHER" id="PTHR38015">
    <property type="entry name" value="BLR6086 PROTEIN"/>
    <property type="match status" value="1"/>
</dbReference>
<evidence type="ECO:0000259" key="1">
    <source>
        <dbReference type="Pfam" id="PF02317"/>
    </source>
</evidence>
<evidence type="ECO:0000313" key="4">
    <source>
        <dbReference type="Proteomes" id="UP001454086"/>
    </source>
</evidence>
<dbReference type="InterPro" id="IPR013328">
    <property type="entry name" value="6PGD_dom2"/>
</dbReference>
<dbReference type="InterPro" id="IPR036291">
    <property type="entry name" value="NAD(P)-bd_dom_sf"/>
</dbReference>
<comment type="caution">
    <text evidence="3">The sequence shown here is derived from an EMBL/GenBank/DDBJ whole genome shotgun (WGS) entry which is preliminary data.</text>
</comment>
<dbReference type="InterPro" id="IPR008927">
    <property type="entry name" value="6-PGluconate_DH-like_C_sf"/>
</dbReference>
<evidence type="ECO:0000259" key="2">
    <source>
        <dbReference type="Pfam" id="PF02558"/>
    </source>
</evidence>
<dbReference type="Proteomes" id="UP001454086">
    <property type="component" value="Unassembled WGS sequence"/>
</dbReference>
<evidence type="ECO:0000313" key="3">
    <source>
        <dbReference type="EMBL" id="MEQ2424057.1"/>
    </source>
</evidence>
<proteinExistence type="predicted"/>
<dbReference type="RefSeq" id="WP_008723271.1">
    <property type="nucleotide sequence ID" value="NZ_JBBMFM010000008.1"/>
</dbReference>
<feature type="domain" description="Ketopantoate reductase N-terminal" evidence="2">
    <location>
        <begin position="5"/>
        <end position="107"/>
    </location>
</feature>
<dbReference type="InterPro" id="IPR013332">
    <property type="entry name" value="KPR_N"/>
</dbReference>
<gene>
    <name evidence="3" type="ORF">WMQ36_03655</name>
</gene>
<feature type="domain" description="Opine dehydrogenase" evidence="1">
    <location>
        <begin position="186"/>
        <end position="325"/>
    </location>
</feature>
<organism evidence="3 4">
    <name type="scientific">Enterocloster hominis</name>
    <name type="common">ex Hitch et al. 2024</name>
    <dbReference type="NCBI Taxonomy" id="1917870"/>
    <lineage>
        <taxon>Bacteria</taxon>
        <taxon>Bacillati</taxon>
        <taxon>Bacillota</taxon>
        <taxon>Clostridia</taxon>
        <taxon>Lachnospirales</taxon>
        <taxon>Lachnospiraceae</taxon>
        <taxon>Enterocloster</taxon>
    </lineage>
</organism>
<keyword evidence="4" id="KW-1185">Reference proteome</keyword>
<dbReference type="Pfam" id="PF02558">
    <property type="entry name" value="ApbA"/>
    <property type="match status" value="1"/>
</dbReference>
<dbReference type="SUPFAM" id="SSF48179">
    <property type="entry name" value="6-phosphogluconate dehydrogenase C-terminal domain-like"/>
    <property type="match status" value="1"/>
</dbReference>
<dbReference type="Pfam" id="PF02317">
    <property type="entry name" value="Octopine_DH"/>
    <property type="match status" value="1"/>
</dbReference>